<name>A0A101UZC4_9ACTN</name>
<accession>A0A101UZC4</accession>
<dbReference type="Proteomes" id="UP000053260">
    <property type="component" value="Unassembled WGS sequence"/>
</dbReference>
<feature type="coiled-coil region" evidence="1">
    <location>
        <begin position="3"/>
        <end position="30"/>
    </location>
</feature>
<proteinExistence type="predicted"/>
<protein>
    <submittedName>
        <fullName evidence="2">Uncharacterized protein</fullName>
    </submittedName>
</protein>
<organism evidence="2 3">
    <name type="scientific">Streptomyces dysideae</name>
    <dbReference type="NCBI Taxonomy" id="909626"/>
    <lineage>
        <taxon>Bacteria</taxon>
        <taxon>Bacillati</taxon>
        <taxon>Actinomycetota</taxon>
        <taxon>Actinomycetes</taxon>
        <taxon>Kitasatosporales</taxon>
        <taxon>Streptomycetaceae</taxon>
        <taxon>Streptomyces</taxon>
    </lineage>
</organism>
<comment type="caution">
    <text evidence="2">The sequence shown here is derived from an EMBL/GenBank/DDBJ whole genome shotgun (WGS) entry which is preliminary data.</text>
</comment>
<evidence type="ECO:0000256" key="1">
    <source>
        <dbReference type="SAM" id="Coils"/>
    </source>
</evidence>
<reference evidence="2 3" key="1">
    <citation type="submission" date="2015-10" db="EMBL/GenBank/DDBJ databases">
        <title>Draft genome sequence of Streptomyces sp. RV15, isolated from a marine sponge.</title>
        <authorList>
            <person name="Ruckert C."/>
            <person name="Abdelmohsen U.R."/>
            <person name="Winkler A."/>
            <person name="Hentschel U."/>
            <person name="Kalinowski J."/>
            <person name="Kampfer P."/>
            <person name="Glaeser S."/>
        </authorList>
    </citation>
    <scope>NUCLEOTIDE SEQUENCE [LARGE SCALE GENOMIC DNA]</scope>
    <source>
        <strain evidence="2 3">RV15</strain>
    </source>
</reference>
<gene>
    <name evidence="2" type="ORF">AQJ91_17765</name>
</gene>
<dbReference type="AlphaFoldDB" id="A0A101UZC4"/>
<dbReference type="EMBL" id="LMXB01000048">
    <property type="protein sequence ID" value="KUO19674.1"/>
    <property type="molecule type" value="Genomic_DNA"/>
</dbReference>
<evidence type="ECO:0000313" key="3">
    <source>
        <dbReference type="Proteomes" id="UP000053260"/>
    </source>
</evidence>
<evidence type="ECO:0000313" key="2">
    <source>
        <dbReference type="EMBL" id="KUO19674.1"/>
    </source>
</evidence>
<keyword evidence="1" id="KW-0175">Coiled coil</keyword>
<keyword evidence="3" id="KW-1185">Reference proteome</keyword>
<sequence length="97" mass="10781">MTQTETEQRLAVAELQLTELRIEVAKLNVLVGVLMYRDAPEEADTEAVARAVNVVKEARPCRKNRPRLRLVDAEGSIGGRDLDEGLRRVRAGQGEGR</sequence>
<dbReference type="STRING" id="909626.AQJ91_17765"/>
<dbReference type="RefSeq" id="WP_067022226.1">
    <property type="nucleotide sequence ID" value="NZ_KQ949084.1"/>
</dbReference>